<dbReference type="RefSeq" id="WP_306973604.1">
    <property type="nucleotide sequence ID" value="NZ_JAUSTQ010000001.1"/>
</dbReference>
<dbReference type="PANTHER" id="PTHR33744">
    <property type="entry name" value="CARBOHYDRATE DIACID REGULATOR"/>
    <property type="match status" value="1"/>
</dbReference>
<proteinExistence type="predicted"/>
<feature type="domain" description="Putative sugar diacid recognition" evidence="1">
    <location>
        <begin position="9"/>
        <end position="139"/>
    </location>
</feature>
<comment type="caution">
    <text evidence="3">The sequence shown here is derived from an EMBL/GenBank/DDBJ whole genome shotgun (WGS) entry which is preliminary data.</text>
</comment>
<dbReference type="Pfam" id="PF05651">
    <property type="entry name" value="Diacid_rec"/>
    <property type="match status" value="1"/>
</dbReference>
<reference evidence="3 4" key="1">
    <citation type="submission" date="2023-07" db="EMBL/GenBank/DDBJ databases">
        <title>Genomic Encyclopedia of Type Strains, Phase IV (KMG-IV): sequencing the most valuable type-strain genomes for metagenomic binning, comparative biology and taxonomic classification.</title>
        <authorList>
            <person name="Goeker M."/>
        </authorList>
    </citation>
    <scope>NUCLEOTIDE SEQUENCE [LARGE SCALE GENOMIC DNA]</scope>
    <source>
        <strain evidence="3 4">DSM 16460</strain>
    </source>
</reference>
<dbReference type="InterPro" id="IPR008599">
    <property type="entry name" value="Diacid_rec"/>
</dbReference>
<dbReference type="InterPro" id="IPR025736">
    <property type="entry name" value="PucR_C-HTH_dom"/>
</dbReference>
<evidence type="ECO:0000259" key="1">
    <source>
        <dbReference type="Pfam" id="PF05651"/>
    </source>
</evidence>
<gene>
    <name evidence="3" type="ORF">J2S77_000083</name>
</gene>
<name>A0ABT9VB16_9BACI</name>
<dbReference type="PANTHER" id="PTHR33744:SF16">
    <property type="entry name" value="CARBOHYDRATE DIACID REGULATOR"/>
    <property type="match status" value="1"/>
</dbReference>
<dbReference type="Gene3D" id="1.10.10.2840">
    <property type="entry name" value="PucR C-terminal helix-turn-helix domain"/>
    <property type="match status" value="1"/>
</dbReference>
<dbReference type="InterPro" id="IPR042070">
    <property type="entry name" value="PucR_C-HTH_sf"/>
</dbReference>
<evidence type="ECO:0000259" key="2">
    <source>
        <dbReference type="Pfam" id="PF13556"/>
    </source>
</evidence>
<dbReference type="InterPro" id="IPR051448">
    <property type="entry name" value="CdaR-like_regulators"/>
</dbReference>
<evidence type="ECO:0000313" key="4">
    <source>
        <dbReference type="Proteomes" id="UP001224359"/>
    </source>
</evidence>
<dbReference type="Proteomes" id="UP001224359">
    <property type="component" value="Unassembled WGS sequence"/>
</dbReference>
<organism evidence="3 4">
    <name type="scientific">Alkalibacillus salilacus</name>
    <dbReference type="NCBI Taxonomy" id="284582"/>
    <lineage>
        <taxon>Bacteria</taxon>
        <taxon>Bacillati</taxon>
        <taxon>Bacillota</taxon>
        <taxon>Bacilli</taxon>
        <taxon>Bacillales</taxon>
        <taxon>Bacillaceae</taxon>
        <taxon>Alkalibacillus</taxon>
    </lineage>
</organism>
<protein>
    <submittedName>
        <fullName evidence="3">Carbohydrate diacid regulator</fullName>
    </submittedName>
</protein>
<dbReference type="EMBL" id="JAUSTQ010000001">
    <property type="protein sequence ID" value="MDQ0158133.1"/>
    <property type="molecule type" value="Genomic_DNA"/>
</dbReference>
<keyword evidence="4" id="KW-1185">Reference proteome</keyword>
<feature type="domain" description="PucR C-terminal helix-turn-helix" evidence="2">
    <location>
        <begin position="306"/>
        <end position="363"/>
    </location>
</feature>
<accession>A0ABT9VB16</accession>
<evidence type="ECO:0000313" key="3">
    <source>
        <dbReference type="EMBL" id="MDQ0158133.1"/>
    </source>
</evidence>
<sequence length="368" mass="42377">MRRVFLAGRLGESLVNEMRNLINEDVLITDPSGVVTASTDPERLGQFHEGALMAIENREKKVMTEHLTTVLSGVRKGVVLPILIEGEPIGGVGITGDPQLVSPYATLVQRVAELFISDALIKEAKEQYAREIDFFIFDWLRTNKSRIDLNEKAELLDVEMGLYERVIVIESYSNSMQFSYQDINLLKNLWNYGNNLIIARWGQNKLLFIVSNEDGDLSKDKLSFFKEQIESTFGDSFSLGVGQKSEIDLARSLEQAERANEISKKRGKVIFEEELRFDVLLYEIDSDVQCEFINRTIKPILEDEVLLESLEVWFENNMSYVKSSEMLHIHKNTLIYRIKQVQNKTKLDLKSPHDLSMLYLAFRFWYKA</sequence>
<dbReference type="Pfam" id="PF13556">
    <property type="entry name" value="HTH_30"/>
    <property type="match status" value="1"/>
</dbReference>